<proteinExistence type="predicted"/>
<evidence type="ECO:0008006" key="4">
    <source>
        <dbReference type="Google" id="ProtNLM"/>
    </source>
</evidence>
<dbReference type="AlphaFoldDB" id="A0A2I0HPE0"/>
<dbReference type="EMBL" id="PGOL01006705">
    <property type="protein sequence ID" value="PKI33340.1"/>
    <property type="molecule type" value="Genomic_DNA"/>
</dbReference>
<feature type="region of interest" description="Disordered" evidence="1">
    <location>
        <begin position="1"/>
        <end position="35"/>
    </location>
</feature>
<evidence type="ECO:0000256" key="1">
    <source>
        <dbReference type="SAM" id="MobiDB-lite"/>
    </source>
</evidence>
<dbReference type="GO" id="GO:0072583">
    <property type="term" value="P:clathrin-dependent endocytosis"/>
    <property type="evidence" value="ECO:0007669"/>
    <property type="project" value="TreeGrafter"/>
</dbReference>
<dbReference type="GO" id="GO:0030276">
    <property type="term" value="F:clathrin binding"/>
    <property type="evidence" value="ECO:0007669"/>
    <property type="project" value="TreeGrafter"/>
</dbReference>
<dbReference type="PANTHER" id="PTHR23172:SF64">
    <property type="entry name" value="J DOMAIN-CONTAINING PROTEIN REQUIRED FOR CHLOROPLAST ACCUMULATION RESPONSE 1"/>
    <property type="match status" value="1"/>
</dbReference>
<dbReference type="Proteomes" id="UP000233551">
    <property type="component" value="Unassembled WGS sequence"/>
</dbReference>
<gene>
    <name evidence="2" type="ORF">CRG98_046269</name>
</gene>
<dbReference type="GO" id="GO:0005737">
    <property type="term" value="C:cytoplasm"/>
    <property type="evidence" value="ECO:0007669"/>
    <property type="project" value="TreeGrafter"/>
</dbReference>
<dbReference type="STRING" id="22663.A0A2I0HPE0"/>
<feature type="compositionally biased region" description="Basic and acidic residues" evidence="1">
    <location>
        <begin position="56"/>
        <end position="66"/>
    </location>
</feature>
<keyword evidence="3" id="KW-1185">Reference proteome</keyword>
<evidence type="ECO:0000313" key="3">
    <source>
        <dbReference type="Proteomes" id="UP000233551"/>
    </source>
</evidence>
<accession>A0A2I0HPE0</accession>
<protein>
    <recommendedName>
        <fullName evidence="4">J domain-containing protein</fullName>
    </recommendedName>
</protein>
<dbReference type="PANTHER" id="PTHR23172">
    <property type="entry name" value="AUXILIN/CYCLIN G-ASSOCIATED KINASE-RELATED"/>
    <property type="match status" value="1"/>
</dbReference>
<name>A0A2I0HPE0_PUNGR</name>
<reference evidence="2 3" key="1">
    <citation type="submission" date="2017-11" db="EMBL/GenBank/DDBJ databases">
        <title>De-novo sequencing of pomegranate (Punica granatum L.) genome.</title>
        <authorList>
            <person name="Akparov Z."/>
            <person name="Amiraslanov A."/>
            <person name="Hajiyeva S."/>
            <person name="Abbasov M."/>
            <person name="Kaur K."/>
            <person name="Hamwieh A."/>
            <person name="Solovyev V."/>
            <person name="Salamov A."/>
            <person name="Braich B."/>
            <person name="Kosarev P."/>
            <person name="Mahmoud A."/>
            <person name="Hajiyev E."/>
            <person name="Babayeva S."/>
            <person name="Izzatullayeva V."/>
            <person name="Mammadov A."/>
            <person name="Mammadov A."/>
            <person name="Sharifova S."/>
            <person name="Ojaghi J."/>
            <person name="Eynullazada K."/>
            <person name="Bayramov B."/>
            <person name="Abdulazimova A."/>
            <person name="Shahmuradov I."/>
        </authorList>
    </citation>
    <scope>NUCLEOTIDE SEQUENCE [LARGE SCALE GENOMIC DNA]</scope>
    <source>
        <strain evidence="3">cv. AG2017</strain>
        <tissue evidence="2">Leaf</tissue>
    </source>
</reference>
<dbReference type="GO" id="GO:0031982">
    <property type="term" value="C:vesicle"/>
    <property type="evidence" value="ECO:0007669"/>
    <property type="project" value="TreeGrafter"/>
</dbReference>
<organism evidence="2 3">
    <name type="scientific">Punica granatum</name>
    <name type="common">Pomegranate</name>
    <dbReference type="NCBI Taxonomy" id="22663"/>
    <lineage>
        <taxon>Eukaryota</taxon>
        <taxon>Viridiplantae</taxon>
        <taxon>Streptophyta</taxon>
        <taxon>Embryophyta</taxon>
        <taxon>Tracheophyta</taxon>
        <taxon>Spermatophyta</taxon>
        <taxon>Magnoliopsida</taxon>
        <taxon>eudicotyledons</taxon>
        <taxon>Gunneridae</taxon>
        <taxon>Pentapetalae</taxon>
        <taxon>rosids</taxon>
        <taxon>malvids</taxon>
        <taxon>Myrtales</taxon>
        <taxon>Lythraceae</taxon>
        <taxon>Punica</taxon>
    </lineage>
</organism>
<feature type="region of interest" description="Disordered" evidence="1">
    <location>
        <begin position="48"/>
        <end position="75"/>
    </location>
</feature>
<dbReference type="InterPro" id="IPR036869">
    <property type="entry name" value="J_dom_sf"/>
</dbReference>
<dbReference type="SUPFAM" id="SSF46565">
    <property type="entry name" value="Chaperone J-domain"/>
    <property type="match status" value="1"/>
</dbReference>
<evidence type="ECO:0000313" key="2">
    <source>
        <dbReference type="EMBL" id="PKI33340.1"/>
    </source>
</evidence>
<comment type="caution">
    <text evidence="2">The sequence shown here is derived from an EMBL/GenBank/DDBJ whole genome shotgun (WGS) entry which is preliminary data.</text>
</comment>
<dbReference type="Gene3D" id="1.10.287.110">
    <property type="entry name" value="DnaJ domain"/>
    <property type="match status" value="1"/>
</dbReference>
<sequence>MSLTEKRDEQAGRKEEVQGGFSKNGDAVKGFQRRNKEILVQKGKVEKVIKKGSPRSSEDDTGEKGSKGKVLLPGSGWKPVPLVDIIEVPAVKRAYQRALLYLHPDKLQQKGAAPHQKYIAQQVFEILQEAWNHFNTLGPL</sequence>
<dbReference type="GO" id="GO:0072318">
    <property type="term" value="P:clathrin coat disassembly"/>
    <property type="evidence" value="ECO:0007669"/>
    <property type="project" value="TreeGrafter"/>
</dbReference>
<feature type="compositionally biased region" description="Basic and acidic residues" evidence="1">
    <location>
        <begin position="1"/>
        <end position="17"/>
    </location>
</feature>